<dbReference type="EMBL" id="JAJHVV010000005">
    <property type="protein sequence ID" value="MCK6263401.1"/>
    <property type="molecule type" value="Genomic_DNA"/>
</dbReference>
<evidence type="ECO:0000313" key="5">
    <source>
        <dbReference type="EMBL" id="MCK6263401.1"/>
    </source>
</evidence>
<dbReference type="Gene3D" id="3.40.630.30">
    <property type="match status" value="1"/>
</dbReference>
<dbReference type="SUPFAM" id="SSF55729">
    <property type="entry name" value="Acyl-CoA N-acyltransferases (Nat)"/>
    <property type="match status" value="1"/>
</dbReference>
<dbReference type="Proteomes" id="UP001139559">
    <property type="component" value="Unassembled WGS sequence"/>
</dbReference>
<comment type="caution">
    <text evidence="5">The sequence shown here is derived from an EMBL/GenBank/DDBJ whole genome shotgun (WGS) entry which is preliminary data.</text>
</comment>
<dbReference type="InterPro" id="IPR051531">
    <property type="entry name" value="N-acetyltransferase"/>
</dbReference>
<evidence type="ECO:0000313" key="6">
    <source>
        <dbReference type="Proteomes" id="UP001139559"/>
    </source>
</evidence>
<name>A0A9X1XIH1_9VIBR</name>
<dbReference type="PANTHER" id="PTHR43792:SF8">
    <property type="entry name" value="[RIBOSOMAL PROTEIN US5]-ALANINE N-ACETYLTRANSFERASE"/>
    <property type="match status" value="1"/>
</dbReference>
<dbReference type="PROSITE" id="PS51186">
    <property type="entry name" value="GNAT"/>
    <property type="match status" value="1"/>
</dbReference>
<dbReference type="InterPro" id="IPR016181">
    <property type="entry name" value="Acyl_CoA_acyltransferase"/>
</dbReference>
<dbReference type="GO" id="GO:0016747">
    <property type="term" value="F:acyltransferase activity, transferring groups other than amino-acyl groups"/>
    <property type="evidence" value="ECO:0007669"/>
    <property type="project" value="InterPro"/>
</dbReference>
<comment type="similarity">
    <text evidence="3">Belongs to the acetyltransferase family. RimJ subfamily.</text>
</comment>
<evidence type="ECO:0000256" key="3">
    <source>
        <dbReference type="ARBA" id="ARBA00038502"/>
    </source>
</evidence>
<dbReference type="RefSeq" id="WP_248008491.1">
    <property type="nucleotide sequence ID" value="NZ_JAJHVV010000005.1"/>
</dbReference>
<evidence type="ECO:0000256" key="2">
    <source>
        <dbReference type="ARBA" id="ARBA00023315"/>
    </source>
</evidence>
<evidence type="ECO:0000256" key="1">
    <source>
        <dbReference type="ARBA" id="ARBA00022679"/>
    </source>
</evidence>
<reference evidence="5" key="1">
    <citation type="submission" date="2021-11" db="EMBL/GenBank/DDBJ databases">
        <title>Vibrio ZSDE26 sp. nov. and Vibrio ZSDZ34 sp. nov., isolated from coastal seawater in Qingdao.</title>
        <authorList>
            <person name="Zhang P."/>
        </authorList>
    </citation>
    <scope>NUCLEOTIDE SEQUENCE</scope>
    <source>
        <strain evidence="5">ZSDE26</strain>
    </source>
</reference>
<sequence>MITWKHQIESLKHIVDWVWLLDVAAGDEIDSMPQLVPNVNAHYIITPIHQHYYYRNKSDHFCGIGNHLLTPSTQTLVLKDEAPLIRLGIRFTPTVFYQLSEHAWGKGIATLACQFMTRLAFDHLSAHKVTADCYVGNVGSYKTMEKCGYQHEGTQKGYYKLEDGFEDRVLYGITKERFDSLNR</sequence>
<organism evidence="5 6">
    <name type="scientific">Vibrio amylolyticus</name>
    <dbReference type="NCBI Taxonomy" id="2847292"/>
    <lineage>
        <taxon>Bacteria</taxon>
        <taxon>Pseudomonadati</taxon>
        <taxon>Pseudomonadota</taxon>
        <taxon>Gammaproteobacteria</taxon>
        <taxon>Vibrionales</taxon>
        <taxon>Vibrionaceae</taxon>
        <taxon>Vibrio</taxon>
    </lineage>
</organism>
<keyword evidence="6" id="KW-1185">Reference proteome</keyword>
<gene>
    <name evidence="5" type="ORF">KP803_08930</name>
</gene>
<proteinExistence type="inferred from homology"/>
<dbReference type="AlphaFoldDB" id="A0A9X1XIH1"/>
<evidence type="ECO:0000259" key="4">
    <source>
        <dbReference type="PROSITE" id="PS51186"/>
    </source>
</evidence>
<keyword evidence="1" id="KW-0808">Transferase</keyword>
<dbReference type="PANTHER" id="PTHR43792">
    <property type="entry name" value="GNAT FAMILY, PUTATIVE (AFU_ORTHOLOGUE AFUA_3G00765)-RELATED-RELATED"/>
    <property type="match status" value="1"/>
</dbReference>
<feature type="domain" description="N-acetyltransferase" evidence="4">
    <location>
        <begin position="21"/>
        <end position="176"/>
    </location>
</feature>
<dbReference type="InterPro" id="IPR000182">
    <property type="entry name" value="GNAT_dom"/>
</dbReference>
<dbReference type="Pfam" id="PF13302">
    <property type="entry name" value="Acetyltransf_3"/>
    <property type="match status" value="1"/>
</dbReference>
<keyword evidence="2" id="KW-0012">Acyltransferase</keyword>
<protein>
    <submittedName>
        <fullName evidence="5">GNAT family N-acetyltransferase</fullName>
    </submittedName>
</protein>
<accession>A0A9X1XIH1</accession>